<dbReference type="InterPro" id="IPR027417">
    <property type="entry name" value="P-loop_NTPase"/>
</dbReference>
<dbReference type="Gene3D" id="1.10.510.10">
    <property type="entry name" value="Transferase(Phosphotransferase) domain 1"/>
    <property type="match status" value="1"/>
</dbReference>
<dbReference type="PROSITE" id="PS50011">
    <property type="entry name" value="PROTEIN_KINASE_DOM"/>
    <property type="match status" value="1"/>
</dbReference>
<dbReference type="InterPro" id="IPR036890">
    <property type="entry name" value="HATPase_C_sf"/>
</dbReference>
<dbReference type="Gene3D" id="3.40.50.300">
    <property type="entry name" value="P-loop containing nucleotide triphosphate hydrolases"/>
    <property type="match status" value="1"/>
</dbReference>
<dbReference type="PANTHER" id="PTHR43642:SF1">
    <property type="entry name" value="HYBRID SIGNAL TRANSDUCTION HISTIDINE KINASE G"/>
    <property type="match status" value="1"/>
</dbReference>
<dbReference type="CDD" id="cd14014">
    <property type="entry name" value="STKc_PknB_like"/>
    <property type="match status" value="1"/>
</dbReference>
<dbReference type="GO" id="GO:0004674">
    <property type="term" value="F:protein serine/threonine kinase activity"/>
    <property type="evidence" value="ECO:0007669"/>
    <property type="project" value="UniProtKB-KW"/>
</dbReference>
<dbReference type="SUPFAM" id="SSF47384">
    <property type="entry name" value="Homodimeric domain of signal transducing histidine kinase"/>
    <property type="match status" value="1"/>
</dbReference>
<evidence type="ECO:0000256" key="2">
    <source>
        <dbReference type="ARBA" id="ARBA00012438"/>
    </source>
</evidence>
<dbReference type="InterPro" id="IPR005467">
    <property type="entry name" value="His_kinase_dom"/>
</dbReference>
<dbReference type="EC" id="2.7.13.3" evidence="2"/>
<dbReference type="PRINTS" id="PR00344">
    <property type="entry name" value="BCTRLSENSOR"/>
</dbReference>
<dbReference type="InterPro" id="IPR008271">
    <property type="entry name" value="Ser/Thr_kinase_AS"/>
</dbReference>
<dbReference type="Proteomes" id="UP000183940">
    <property type="component" value="Unassembled WGS sequence"/>
</dbReference>
<protein>
    <recommendedName>
        <fullName evidence="2">histidine kinase</fullName>
        <ecNumber evidence="2">2.7.13.3</ecNumber>
    </recommendedName>
</protein>
<dbReference type="Pfam" id="PF02518">
    <property type="entry name" value="HATPase_c"/>
    <property type="match status" value="1"/>
</dbReference>
<keyword evidence="4 8" id="KW-0418">Kinase</keyword>
<dbReference type="Pfam" id="PF00069">
    <property type="entry name" value="Pkinase"/>
    <property type="match status" value="1"/>
</dbReference>
<dbReference type="PROSITE" id="PS50109">
    <property type="entry name" value="HIS_KIN"/>
    <property type="match status" value="1"/>
</dbReference>
<dbReference type="Gene3D" id="3.30.565.10">
    <property type="entry name" value="Histidine kinase-like ATPase, C-terminal domain"/>
    <property type="match status" value="1"/>
</dbReference>
<sequence length="1795" mass="201754">MISYHTNAVATLSGYQLGQHLYEGPRTLVYQGTRLCDGASVIVKILRTPHPSFSQLVQFRNQYAIARHLQHANIVTPLALESYGNGYALIMPDSKAMALHDYWHQFNPNLEEFFAISLQLADALHYLSQEQIIHKDIKPANILICPHSKQIKLIDFSISSLLPKETQTIQTPNSLEGTLAYLSPEQTGRMNRGIDYRSDFYSLGVTLYEFLIGNLPFNSNDPLELIHAHIAQNPEPISTWVCLGGQLCPEPLSDIILKLMAKNAEDRYQSALGLKYDLKKCLKEYKKTGKIASFTLGERDLCDRFLIPEKLYGREREVETLLESFHRVATGESEMMLVAGFSGIGKTAVINEVHKPIVKQRGYFIKGKFDQFNRNIPFSAFVHAFRDFMGRLLRKSDSALAHWKQKILEMIGENGRVLIDVIPELERIIGAQPPVPELSGSAAQNRFNLLLEKFIAVFTTKEHPLTLFLDDLQWADSASLNLLKVLMGDRQTGYLLLLGAYRDNEVFPAHPLMLTLAELQKQQTKISTLTLTSLSVSHINQLVAETLSCSIDIAAPLTHLVYQNTKGNPFFTTQFLKGLYEDKLIEFDRNIGFWQCDLVKVQDSALTDDVVEFMARRLHKLPEETQNVLKLAACIGNRFDLETLSIICKTAFEEVAAALWGALREGLILPQSDAYKFFQDWKNGTEKADAVTVNYRFLHDRVQQAAYSLIPPERKSLTHYDIGYILLDKLSGSEREESIFDIVGHLNLGIELITQESQKKELAHLNLIAGQKAKHATAYGSAFKYLKQGIDLLPDHPWDSLHQLTLNLYCEAMQSGYLSGNISESETLGEIVLQQVQDQLDAIEVYETKIQIYITSRQTARAIDIGLDALAMMGMSLEDITHSDKNAIVLPDIDTVADLLEATNPYYLAKMRILTAITSAALISRPDLLFDIVSIQVLLCQDNGYSALAAFTYSWYGALLCTNSSVIDLGYQSGQLAIALLERFQEQARVEKCSIYNMVYTFIIPWKQHVRDSLSYLLEGSQNGLDVGDFVYAGYCIENYCAYLFLTGGELPAVSQQQSIYIELMQKIKNDYAANNISVWRQLSANLLGQSTQITRLDGKYLDEDTVEQNWQESQLGWSLFNLYLAQTMLLSYFGNWTEAIAKAELAQKYAISVGAWMPIAIHNFYYSLALLASCQDASSQYPDILLLVETQQNTLREWAQYAPMNYQHKWDLVEAERQRVLGNKAEAMEFYDRAIAGAKENQYLPEEAIANERAALFYLDWNKEKVSASYMQEAYYCYSRWGSKAKIEALEQDYPHLLIPILNQPKFNLNTNGTISTVNELTISENTTETGNLLDLATLMKASRTLSQEIELDDLLSTLMKIVIENAGATKGALLLTNETDLIIEAIAIRSNASNPLQLDSLHQSIPLENYPDLPKGLINYVRRTAKTILLDAKTAQTQFATDRYFLNSPPQSVLCFPLLERGKFIGVLYLENQCTTDAFNRNRIEVLDMLCAQAAISLENARLYQRSQQAFQDLKNAQLQLVQNEKMVTLGNLVAGVAHEINNPVSFISGNISAAREYLQDLLDGLSLYQNNADITGDIATKIKDLDLEFVVEDFPKLMTSMETGCDRIHNISTSLRTFSRTDTASKTEFDLHDGIDSTLLILKYRLKANDERPAIEIIKKYGTIVPIQCYPGQLNQVFMNLLANAIDALEESNEGRTLTEIEKKTNQITIETELADDKSHVIVKVIDNGMGMPESVQSQIFEQGFTTKAVGKGTGLGMAIAHQIIVEKHGGAIACQSEISNGTEFKIILPVT</sequence>
<keyword evidence="3" id="KW-0597">Phosphoprotein</keyword>
<evidence type="ECO:0000313" key="8">
    <source>
        <dbReference type="EMBL" id="OJJ25288.1"/>
    </source>
</evidence>
<evidence type="ECO:0000313" key="9">
    <source>
        <dbReference type="Proteomes" id="UP000183940"/>
    </source>
</evidence>
<dbReference type="InterPro" id="IPR003018">
    <property type="entry name" value="GAF"/>
</dbReference>
<dbReference type="Gene3D" id="1.10.287.130">
    <property type="match status" value="1"/>
</dbReference>
<dbReference type="GO" id="GO:0005524">
    <property type="term" value="F:ATP binding"/>
    <property type="evidence" value="ECO:0007669"/>
    <property type="project" value="InterPro"/>
</dbReference>
<dbReference type="STRING" id="1925591.BI308_12455"/>
<dbReference type="CDD" id="cd00082">
    <property type="entry name" value="HisKA"/>
    <property type="match status" value="1"/>
</dbReference>
<dbReference type="SMART" id="SM00220">
    <property type="entry name" value="S_TKc"/>
    <property type="match status" value="1"/>
</dbReference>
<evidence type="ECO:0000256" key="3">
    <source>
        <dbReference type="ARBA" id="ARBA00022553"/>
    </source>
</evidence>
<dbReference type="SUPFAM" id="SSF55874">
    <property type="entry name" value="ATPase domain of HSP90 chaperone/DNA topoisomerase II/histidine kinase"/>
    <property type="match status" value="1"/>
</dbReference>
<dbReference type="SMART" id="SM00387">
    <property type="entry name" value="HATPase_c"/>
    <property type="match status" value="1"/>
</dbReference>
<keyword evidence="5" id="KW-0902">Two-component regulatory system</keyword>
<dbReference type="InterPro" id="IPR000719">
    <property type="entry name" value="Prot_kinase_dom"/>
</dbReference>
<reference evidence="8" key="1">
    <citation type="submission" date="2016-10" db="EMBL/GenBank/DDBJ databases">
        <title>CRISPR-Cas defence system in Roseofilum reptotaenium: evidence of a bacteriophage-cyanobacterium arms race in the coral black band disease.</title>
        <authorList>
            <person name="Buerger P."/>
            <person name="Wood-Charlson E.M."/>
            <person name="Weynberg K.D."/>
            <person name="Willis B."/>
            <person name="Van Oppen M.J."/>
        </authorList>
    </citation>
    <scope>NUCLEOTIDE SEQUENCE [LARGE SCALE GENOMIC DNA]</scope>
    <source>
        <strain evidence="8">AO1-A</strain>
    </source>
</reference>
<keyword evidence="8" id="KW-0723">Serine/threonine-protein kinase</keyword>
<dbReference type="SUPFAM" id="SSF56112">
    <property type="entry name" value="Protein kinase-like (PK-like)"/>
    <property type="match status" value="1"/>
</dbReference>
<dbReference type="EMBL" id="MLAW01000019">
    <property type="protein sequence ID" value="OJJ25288.1"/>
    <property type="molecule type" value="Genomic_DNA"/>
</dbReference>
<feature type="domain" description="Protein kinase" evidence="6">
    <location>
        <begin position="15"/>
        <end position="279"/>
    </location>
</feature>
<organism evidence="8 9">
    <name type="scientific">Roseofilum reptotaenium AO1-A</name>
    <dbReference type="NCBI Taxonomy" id="1925591"/>
    <lineage>
        <taxon>Bacteria</taxon>
        <taxon>Bacillati</taxon>
        <taxon>Cyanobacteriota</taxon>
        <taxon>Cyanophyceae</taxon>
        <taxon>Desertifilales</taxon>
        <taxon>Desertifilaceae</taxon>
        <taxon>Roseofilum</taxon>
    </lineage>
</organism>
<dbReference type="InterPro" id="IPR053159">
    <property type="entry name" value="Hybrid_Histidine_Kinase"/>
</dbReference>
<dbReference type="Pfam" id="PF13191">
    <property type="entry name" value="AAA_16"/>
    <property type="match status" value="1"/>
</dbReference>
<comment type="caution">
    <text evidence="8">The sequence shown here is derived from an EMBL/GenBank/DDBJ whole genome shotgun (WGS) entry which is preliminary data.</text>
</comment>
<name>A0A1L9QRI1_9CYAN</name>
<evidence type="ECO:0000256" key="5">
    <source>
        <dbReference type="ARBA" id="ARBA00023012"/>
    </source>
</evidence>
<evidence type="ECO:0000259" key="6">
    <source>
        <dbReference type="PROSITE" id="PS50011"/>
    </source>
</evidence>
<dbReference type="InterPro" id="IPR004358">
    <property type="entry name" value="Sig_transdc_His_kin-like_C"/>
</dbReference>
<dbReference type="SUPFAM" id="SSF55781">
    <property type="entry name" value="GAF domain-like"/>
    <property type="match status" value="1"/>
</dbReference>
<feature type="domain" description="Histidine kinase" evidence="7">
    <location>
        <begin position="1538"/>
        <end position="1795"/>
    </location>
</feature>
<dbReference type="InterPro" id="IPR036097">
    <property type="entry name" value="HisK_dim/P_sf"/>
</dbReference>
<keyword evidence="4 8" id="KW-0808">Transferase</keyword>
<dbReference type="PROSITE" id="PS00108">
    <property type="entry name" value="PROTEIN_KINASE_ST"/>
    <property type="match status" value="1"/>
</dbReference>
<evidence type="ECO:0000259" key="7">
    <source>
        <dbReference type="PROSITE" id="PS50109"/>
    </source>
</evidence>
<dbReference type="InterPro" id="IPR003661">
    <property type="entry name" value="HisK_dim/P_dom"/>
</dbReference>
<dbReference type="InterPro" id="IPR041664">
    <property type="entry name" value="AAA_16"/>
</dbReference>
<proteinExistence type="predicted"/>
<evidence type="ECO:0000256" key="4">
    <source>
        <dbReference type="ARBA" id="ARBA00022777"/>
    </source>
</evidence>
<dbReference type="Gene3D" id="3.30.450.40">
    <property type="match status" value="1"/>
</dbReference>
<dbReference type="InterPro" id="IPR003594">
    <property type="entry name" value="HATPase_dom"/>
</dbReference>
<dbReference type="InterPro" id="IPR029016">
    <property type="entry name" value="GAF-like_dom_sf"/>
</dbReference>
<accession>A0A1L9QRI1</accession>
<gene>
    <name evidence="8" type="ORF">BI308_12455</name>
</gene>
<dbReference type="SMART" id="SM00065">
    <property type="entry name" value="GAF"/>
    <property type="match status" value="1"/>
</dbReference>
<dbReference type="PANTHER" id="PTHR43642">
    <property type="entry name" value="HYBRID SIGNAL TRANSDUCTION HISTIDINE KINASE G"/>
    <property type="match status" value="1"/>
</dbReference>
<dbReference type="SUPFAM" id="SSF52540">
    <property type="entry name" value="P-loop containing nucleoside triphosphate hydrolases"/>
    <property type="match status" value="1"/>
</dbReference>
<evidence type="ECO:0000256" key="1">
    <source>
        <dbReference type="ARBA" id="ARBA00000085"/>
    </source>
</evidence>
<dbReference type="InterPro" id="IPR011009">
    <property type="entry name" value="Kinase-like_dom_sf"/>
</dbReference>
<dbReference type="GO" id="GO:0000155">
    <property type="term" value="F:phosphorelay sensor kinase activity"/>
    <property type="evidence" value="ECO:0007669"/>
    <property type="project" value="InterPro"/>
</dbReference>
<keyword evidence="9" id="KW-1185">Reference proteome</keyword>
<dbReference type="Pfam" id="PF01590">
    <property type="entry name" value="GAF"/>
    <property type="match status" value="1"/>
</dbReference>
<comment type="catalytic activity">
    <reaction evidence="1">
        <text>ATP + protein L-histidine = ADP + protein N-phospho-L-histidine.</text>
        <dbReference type="EC" id="2.7.13.3"/>
    </reaction>
</comment>